<name>A0A3A4NCW2_ABYX5</name>
<dbReference type="PROSITE" id="PS51742">
    <property type="entry name" value="PPC"/>
    <property type="match status" value="1"/>
</dbReference>
<dbReference type="InterPro" id="IPR005175">
    <property type="entry name" value="PPC_dom"/>
</dbReference>
<dbReference type="PANTHER" id="PTHR34988:SF1">
    <property type="entry name" value="DNA-BINDING PROTEIN"/>
    <property type="match status" value="1"/>
</dbReference>
<feature type="domain" description="PPC" evidence="1">
    <location>
        <begin position="6"/>
        <end position="147"/>
    </location>
</feature>
<gene>
    <name evidence="2" type="ORF">C4520_19350</name>
</gene>
<dbReference type="Proteomes" id="UP000265882">
    <property type="component" value="Unassembled WGS sequence"/>
</dbReference>
<dbReference type="Gene3D" id="3.30.1330.80">
    <property type="entry name" value="Hypothetical protein, similar to alpha- acetolactate decarboxylase, domain 2"/>
    <property type="match status" value="1"/>
</dbReference>
<sequence>MRYSEGAIGRIFVLRLEHGDKMPAAIEQFALEEKVSRGLCIMVGGIDTGGKIVVGPRERERMPVEPLFHMLEGVHEICAVGTIFPDGEGRPRLHMHAALGREGQTRTGCIRPGIEVWKLGEIILLEIKNNSAVRRRDPETGFDVVDP</sequence>
<dbReference type="EMBL" id="QZKU01000128">
    <property type="protein sequence ID" value="RJP16166.1"/>
    <property type="molecule type" value="Genomic_DNA"/>
</dbReference>
<evidence type="ECO:0000259" key="1">
    <source>
        <dbReference type="PROSITE" id="PS51742"/>
    </source>
</evidence>
<dbReference type="Pfam" id="PF03479">
    <property type="entry name" value="PCC"/>
    <property type="match status" value="1"/>
</dbReference>
<keyword evidence="2" id="KW-0238">DNA-binding</keyword>
<dbReference type="SUPFAM" id="SSF117856">
    <property type="entry name" value="AF0104/ALDC/Ptd012-like"/>
    <property type="match status" value="1"/>
</dbReference>
<reference evidence="2 3" key="1">
    <citation type="journal article" date="2017" name="ISME J.">
        <title>Energy and carbon metabolisms in a deep terrestrial subsurface fluid microbial community.</title>
        <authorList>
            <person name="Momper L."/>
            <person name="Jungbluth S.P."/>
            <person name="Lee M.D."/>
            <person name="Amend J.P."/>
        </authorList>
    </citation>
    <scope>NUCLEOTIDE SEQUENCE [LARGE SCALE GENOMIC DNA]</scope>
    <source>
        <strain evidence="2">SURF_5</strain>
    </source>
</reference>
<evidence type="ECO:0000313" key="2">
    <source>
        <dbReference type="EMBL" id="RJP16166.1"/>
    </source>
</evidence>
<protein>
    <submittedName>
        <fullName evidence="2">DNA-binding protein</fullName>
    </submittedName>
</protein>
<dbReference type="AlphaFoldDB" id="A0A3A4NCW2"/>
<dbReference type="GO" id="GO:0003677">
    <property type="term" value="F:DNA binding"/>
    <property type="evidence" value="ECO:0007669"/>
    <property type="project" value="UniProtKB-KW"/>
</dbReference>
<organism evidence="2 3">
    <name type="scientific">Abyssobacteria bacterium (strain SURF_5)</name>
    <dbReference type="NCBI Taxonomy" id="2093360"/>
    <lineage>
        <taxon>Bacteria</taxon>
        <taxon>Pseudomonadati</taxon>
        <taxon>Candidatus Hydrogenedentota</taxon>
        <taxon>Candidatus Abyssobacteria</taxon>
    </lineage>
</organism>
<proteinExistence type="predicted"/>
<comment type="caution">
    <text evidence="2">The sequence shown here is derived from an EMBL/GenBank/DDBJ whole genome shotgun (WGS) entry which is preliminary data.</text>
</comment>
<dbReference type="PANTHER" id="PTHR34988">
    <property type="entry name" value="PROTEIN, PUTATIVE-RELATED"/>
    <property type="match status" value="1"/>
</dbReference>
<dbReference type="CDD" id="cd11378">
    <property type="entry name" value="DUF296"/>
    <property type="match status" value="1"/>
</dbReference>
<accession>A0A3A4NCW2</accession>
<evidence type="ECO:0000313" key="3">
    <source>
        <dbReference type="Proteomes" id="UP000265882"/>
    </source>
</evidence>